<reference evidence="1" key="1">
    <citation type="submission" date="2020-09" db="EMBL/GenBank/DDBJ databases">
        <title>Genome-Enabled Discovery of Anthraquinone Biosynthesis in Senna tora.</title>
        <authorList>
            <person name="Kang S.-H."/>
            <person name="Pandey R.P."/>
            <person name="Lee C.-M."/>
            <person name="Sim J.-S."/>
            <person name="Jeong J.-T."/>
            <person name="Choi B.-S."/>
            <person name="Jung M."/>
            <person name="Ginzburg D."/>
            <person name="Zhao K."/>
            <person name="Won S.Y."/>
            <person name="Oh T.-J."/>
            <person name="Yu Y."/>
            <person name="Kim N.-H."/>
            <person name="Lee O.R."/>
            <person name="Lee T.-H."/>
            <person name="Bashyal P."/>
            <person name="Kim T.-S."/>
            <person name="Lee W.-H."/>
            <person name="Kawkins C."/>
            <person name="Kim C.-K."/>
            <person name="Kim J.S."/>
            <person name="Ahn B.O."/>
            <person name="Rhee S.Y."/>
            <person name="Sohng J.K."/>
        </authorList>
    </citation>
    <scope>NUCLEOTIDE SEQUENCE</scope>
    <source>
        <tissue evidence="1">Leaf</tissue>
    </source>
</reference>
<proteinExistence type="predicted"/>
<name>A0A834WZJ2_9FABA</name>
<accession>A0A834WZJ2</accession>
<dbReference type="EMBL" id="JAAIUW010000004">
    <property type="protein sequence ID" value="KAF7835537.1"/>
    <property type="molecule type" value="Genomic_DNA"/>
</dbReference>
<keyword evidence="2" id="KW-1185">Reference proteome</keyword>
<organism evidence="1 2">
    <name type="scientific">Senna tora</name>
    <dbReference type="NCBI Taxonomy" id="362788"/>
    <lineage>
        <taxon>Eukaryota</taxon>
        <taxon>Viridiplantae</taxon>
        <taxon>Streptophyta</taxon>
        <taxon>Embryophyta</taxon>
        <taxon>Tracheophyta</taxon>
        <taxon>Spermatophyta</taxon>
        <taxon>Magnoliopsida</taxon>
        <taxon>eudicotyledons</taxon>
        <taxon>Gunneridae</taxon>
        <taxon>Pentapetalae</taxon>
        <taxon>rosids</taxon>
        <taxon>fabids</taxon>
        <taxon>Fabales</taxon>
        <taxon>Fabaceae</taxon>
        <taxon>Caesalpinioideae</taxon>
        <taxon>Cassia clade</taxon>
        <taxon>Senna</taxon>
    </lineage>
</organism>
<evidence type="ECO:0000313" key="1">
    <source>
        <dbReference type="EMBL" id="KAF7835537.1"/>
    </source>
</evidence>
<evidence type="ECO:0000313" key="2">
    <source>
        <dbReference type="Proteomes" id="UP000634136"/>
    </source>
</evidence>
<dbReference type="AlphaFoldDB" id="A0A834WZJ2"/>
<gene>
    <name evidence="1" type="ORF">G2W53_010396</name>
</gene>
<comment type="caution">
    <text evidence="1">The sequence shown here is derived from an EMBL/GenBank/DDBJ whole genome shotgun (WGS) entry which is preliminary data.</text>
</comment>
<protein>
    <submittedName>
        <fullName evidence="1">Uncharacterized protein</fullName>
    </submittedName>
</protein>
<sequence>MAIDSQEFKQYNFKRVVPQASQTHSFPLNLGIRVDLMLEWDL</sequence>
<dbReference type="Proteomes" id="UP000634136">
    <property type="component" value="Unassembled WGS sequence"/>
</dbReference>